<evidence type="ECO:0000256" key="7">
    <source>
        <dbReference type="SAM" id="MobiDB-lite"/>
    </source>
</evidence>
<dbReference type="Gene3D" id="1.10.10.10">
    <property type="entry name" value="Winged helix-like DNA-binding domain superfamily/Winged helix DNA-binding domain"/>
    <property type="match status" value="1"/>
</dbReference>
<accession>A0A316FL22</accession>
<dbReference type="SMART" id="SM01043">
    <property type="entry name" value="BTAD"/>
    <property type="match status" value="1"/>
</dbReference>
<feature type="region of interest" description="Disordered" evidence="7">
    <location>
        <begin position="326"/>
        <end position="354"/>
    </location>
</feature>
<dbReference type="Pfam" id="PF00486">
    <property type="entry name" value="Trans_reg_C"/>
    <property type="match status" value="1"/>
</dbReference>
<protein>
    <submittedName>
        <fullName evidence="10">DNA-binding SARP family transcriptional activator</fullName>
    </submittedName>
</protein>
<dbReference type="InterPro" id="IPR051677">
    <property type="entry name" value="AfsR-DnrI-RedD_regulator"/>
</dbReference>
<dbReference type="GO" id="GO:0006355">
    <property type="term" value="P:regulation of DNA-templated transcription"/>
    <property type="evidence" value="ECO:0007669"/>
    <property type="project" value="InterPro"/>
</dbReference>
<keyword evidence="11" id="KW-1185">Reference proteome</keyword>
<organism evidence="10 11">
    <name type="scientific">Actinoplanes xinjiangensis</name>
    <dbReference type="NCBI Taxonomy" id="512350"/>
    <lineage>
        <taxon>Bacteria</taxon>
        <taxon>Bacillati</taxon>
        <taxon>Actinomycetota</taxon>
        <taxon>Actinomycetes</taxon>
        <taxon>Micromonosporales</taxon>
        <taxon>Micromonosporaceae</taxon>
        <taxon>Actinoplanes</taxon>
    </lineage>
</organism>
<evidence type="ECO:0000256" key="2">
    <source>
        <dbReference type="ARBA" id="ARBA00023015"/>
    </source>
</evidence>
<dbReference type="Gene3D" id="1.10.260.40">
    <property type="entry name" value="lambda repressor-like DNA-binding domains"/>
    <property type="match status" value="1"/>
</dbReference>
<keyword evidence="4" id="KW-0804">Transcription</keyword>
<dbReference type="SUPFAM" id="SSF48452">
    <property type="entry name" value="TPR-like"/>
    <property type="match status" value="2"/>
</dbReference>
<dbReference type="InterPro" id="IPR027417">
    <property type="entry name" value="P-loop_NTPase"/>
</dbReference>
<evidence type="ECO:0000256" key="4">
    <source>
        <dbReference type="ARBA" id="ARBA00023163"/>
    </source>
</evidence>
<reference evidence="10 11" key="1">
    <citation type="submission" date="2018-05" db="EMBL/GenBank/DDBJ databases">
        <title>Genomic Encyclopedia of Archaeal and Bacterial Type Strains, Phase II (KMG-II): from individual species to whole genera.</title>
        <authorList>
            <person name="Goeker M."/>
        </authorList>
    </citation>
    <scope>NUCLEOTIDE SEQUENCE [LARGE SCALE GENOMIC DNA]</scope>
    <source>
        <strain evidence="10 11">DSM 45184</strain>
    </source>
</reference>
<dbReference type="Gene3D" id="1.25.40.10">
    <property type="entry name" value="Tetratricopeptide repeat domain"/>
    <property type="match status" value="3"/>
</dbReference>
<dbReference type="SUPFAM" id="SSF46894">
    <property type="entry name" value="C-terminal effector domain of the bipartite response regulators"/>
    <property type="match status" value="1"/>
</dbReference>
<dbReference type="InterPro" id="IPR036388">
    <property type="entry name" value="WH-like_DNA-bd_sf"/>
</dbReference>
<evidence type="ECO:0000256" key="1">
    <source>
        <dbReference type="ARBA" id="ARBA00005820"/>
    </source>
</evidence>
<dbReference type="Pfam" id="PF13424">
    <property type="entry name" value="TPR_12"/>
    <property type="match status" value="2"/>
</dbReference>
<dbReference type="CDD" id="cd00383">
    <property type="entry name" value="trans_reg_C"/>
    <property type="match status" value="1"/>
</dbReference>
<evidence type="ECO:0000313" key="10">
    <source>
        <dbReference type="EMBL" id="PWK48953.1"/>
    </source>
</evidence>
<evidence type="ECO:0000259" key="8">
    <source>
        <dbReference type="PROSITE" id="PS50943"/>
    </source>
</evidence>
<dbReference type="Pfam" id="PF00931">
    <property type="entry name" value="NB-ARC"/>
    <property type="match status" value="1"/>
</dbReference>
<dbReference type="GO" id="GO:0003677">
    <property type="term" value="F:DNA binding"/>
    <property type="evidence" value="ECO:0007669"/>
    <property type="project" value="UniProtKB-UniRule"/>
</dbReference>
<dbReference type="InterPro" id="IPR005158">
    <property type="entry name" value="BTAD"/>
</dbReference>
<dbReference type="SMART" id="SM00862">
    <property type="entry name" value="Trans_reg_C"/>
    <property type="match status" value="1"/>
</dbReference>
<comment type="similarity">
    <text evidence="1">Belongs to the AfsR/DnrI/RedD regulatory family.</text>
</comment>
<dbReference type="PANTHER" id="PTHR35807:SF1">
    <property type="entry name" value="TRANSCRIPTIONAL REGULATOR REDD"/>
    <property type="match status" value="1"/>
</dbReference>
<dbReference type="InterPro" id="IPR002182">
    <property type="entry name" value="NB-ARC"/>
</dbReference>
<dbReference type="PANTHER" id="PTHR35807">
    <property type="entry name" value="TRANSCRIPTIONAL REGULATOR REDD-RELATED"/>
    <property type="match status" value="1"/>
</dbReference>
<dbReference type="Gene3D" id="3.40.50.300">
    <property type="entry name" value="P-loop containing nucleotide triphosphate hydrolases"/>
    <property type="match status" value="1"/>
</dbReference>
<dbReference type="RefSeq" id="WP_158319246.1">
    <property type="nucleotide sequence ID" value="NZ_BONA01000036.1"/>
</dbReference>
<dbReference type="SMART" id="SM00530">
    <property type="entry name" value="HTH_XRE"/>
    <property type="match status" value="1"/>
</dbReference>
<dbReference type="SUPFAM" id="SSF52540">
    <property type="entry name" value="P-loop containing nucleoside triphosphate hydrolases"/>
    <property type="match status" value="1"/>
</dbReference>
<name>A0A316FL22_9ACTN</name>
<dbReference type="SUPFAM" id="SSF47413">
    <property type="entry name" value="lambda repressor-like DNA-binding domains"/>
    <property type="match status" value="1"/>
</dbReference>
<dbReference type="PROSITE" id="PS51755">
    <property type="entry name" value="OMPR_PHOB"/>
    <property type="match status" value="1"/>
</dbReference>
<dbReference type="InterPro" id="IPR001867">
    <property type="entry name" value="OmpR/PhoB-type_DNA-bd"/>
</dbReference>
<keyword evidence="3 6" id="KW-0238">DNA-binding</keyword>
<dbReference type="GO" id="GO:0000160">
    <property type="term" value="P:phosphorelay signal transduction system"/>
    <property type="evidence" value="ECO:0007669"/>
    <property type="project" value="InterPro"/>
</dbReference>
<keyword evidence="2" id="KW-0805">Transcription regulation</keyword>
<dbReference type="CDD" id="cd15831">
    <property type="entry name" value="BTAD"/>
    <property type="match status" value="1"/>
</dbReference>
<dbReference type="Pfam" id="PF01381">
    <property type="entry name" value="HTH_3"/>
    <property type="match status" value="1"/>
</dbReference>
<evidence type="ECO:0000256" key="6">
    <source>
        <dbReference type="PROSITE-ProRule" id="PRU01091"/>
    </source>
</evidence>
<evidence type="ECO:0000259" key="9">
    <source>
        <dbReference type="PROSITE" id="PS51755"/>
    </source>
</evidence>
<dbReference type="InterPro" id="IPR016032">
    <property type="entry name" value="Sig_transdc_resp-reg_C-effctor"/>
</dbReference>
<dbReference type="AlphaFoldDB" id="A0A316FL22"/>
<dbReference type="InterPro" id="IPR010982">
    <property type="entry name" value="Lambda_DNA-bd_dom_sf"/>
</dbReference>
<dbReference type="InterPro" id="IPR011990">
    <property type="entry name" value="TPR-like_helical_dom_sf"/>
</dbReference>
<gene>
    <name evidence="10" type="ORF">BC793_105304</name>
</gene>
<evidence type="ECO:0000313" key="11">
    <source>
        <dbReference type="Proteomes" id="UP000245697"/>
    </source>
</evidence>
<feature type="repeat" description="TPR" evidence="5">
    <location>
        <begin position="926"/>
        <end position="959"/>
    </location>
</feature>
<sequence length="1016" mass="109906">MTQNDGGHPQTSGEILRTQRVRLRLTQEDLALRAGVSVRSVRNLERGAGGLPRAQTLRRLASAVGLTDLGSAGPGPRARRAGLHVAVLGPLTVHDDGREVPIPSPMQRRLLGLLALHPGQLVRTAEIVEALWGGRPPATHVNLIHVYIGALRKSLEPARESRSGSSVIVTGPDGYRLALDRDRIDLARFEDLVRRAAGGREDAYDGYERALQCWRGPVDPEIGRHPAAVAAAQQRIVATLAFADVAIELRRYDAAMRRLDPLSRAEPLHEGLHARVVLALAGSGRQAEALQHFAAVRARIVQELGVEPGPQLTDAHLGVLRQELPGEPAPARKTPQPVTVTPAELPPATPFLTGRSPALRSLNRLVAGSGAGQPATTIAAISGGPGTGKTALAVHWGHSVRERFPDGQLFVNLRGFHPTGQVVPAHRAMRTFLESLGVSPRQIPQNEDGQVNLYRSLLATRRVLIVLDNARDAEHVRPLLPGSAGSVAVVTSRNRLTGLVAVEGGISVGLEALSPEDAHELMSRRLGTGRLAAEPDAATEIGRLCGYLPLALAIVTARAMQAELPLSSFVKHLHAEQDRLDALGSDETTIDVRTVFSWSYGVLTPAAARLFRLLGAHIGTDIGVGAAASLAGCTVEQVRAPLAELVRGSLVEEEPNGRYTMHDLLRVYALEVADAVDTPDDRRAATGRLLDHYLSRTLGAGRITDPTRVPVDLGDPPVAPAAFDSLAAAADWLATERQNVVAAQVTAAHVAVPEEAADAGMDDRAWWLGWAIADYLQRSGHWQEWVETQRIALEAARRLGDIRRETNADRNLGIAYARLGDFEKAMPCYRRALALYERIGDLTSAASTHLNLGWMADRRRDFGAALHHARQALALSRSAQNPMGEADALNTVGWYLIQLGEPRAALDPCRQALALFEAAGQRVRQADTWDTLGYVYHHLGDHEQALVAYREALTLYVEKSDRYHESLVLNHMGDTHRAADDVPAARDCWRQALRILDDLGHAEAAEVRDKLAGLSR</sequence>
<dbReference type="InterPro" id="IPR019734">
    <property type="entry name" value="TPR_rpt"/>
</dbReference>
<comment type="caution">
    <text evidence="10">The sequence shown here is derived from an EMBL/GenBank/DDBJ whole genome shotgun (WGS) entry which is preliminary data.</text>
</comment>
<keyword evidence="5" id="KW-0802">TPR repeat</keyword>
<dbReference type="SMART" id="SM00028">
    <property type="entry name" value="TPR"/>
    <property type="match status" value="5"/>
</dbReference>
<dbReference type="OrthoDB" id="7628974at2"/>
<dbReference type="Proteomes" id="UP000245697">
    <property type="component" value="Unassembled WGS sequence"/>
</dbReference>
<evidence type="ECO:0000256" key="3">
    <source>
        <dbReference type="ARBA" id="ARBA00023125"/>
    </source>
</evidence>
<dbReference type="PRINTS" id="PR00364">
    <property type="entry name" value="DISEASERSIST"/>
</dbReference>
<feature type="repeat" description="TPR" evidence="5">
    <location>
        <begin position="806"/>
        <end position="839"/>
    </location>
</feature>
<feature type="domain" description="HTH cro/C1-type" evidence="8">
    <location>
        <begin position="16"/>
        <end position="69"/>
    </location>
</feature>
<proteinExistence type="inferred from homology"/>
<dbReference type="PROSITE" id="PS50005">
    <property type="entry name" value="TPR"/>
    <property type="match status" value="2"/>
</dbReference>
<feature type="DNA-binding region" description="OmpR/PhoB-type" evidence="6">
    <location>
        <begin position="75"/>
        <end position="179"/>
    </location>
</feature>
<evidence type="ECO:0000256" key="5">
    <source>
        <dbReference type="PROSITE-ProRule" id="PRU00339"/>
    </source>
</evidence>
<dbReference type="InterPro" id="IPR001387">
    <property type="entry name" value="Cro/C1-type_HTH"/>
</dbReference>
<dbReference type="PROSITE" id="PS50943">
    <property type="entry name" value="HTH_CROC1"/>
    <property type="match status" value="1"/>
</dbReference>
<dbReference type="Pfam" id="PF03704">
    <property type="entry name" value="BTAD"/>
    <property type="match status" value="1"/>
</dbReference>
<dbReference type="GO" id="GO:0043531">
    <property type="term" value="F:ADP binding"/>
    <property type="evidence" value="ECO:0007669"/>
    <property type="project" value="InterPro"/>
</dbReference>
<dbReference type="EMBL" id="QGGR01000005">
    <property type="protein sequence ID" value="PWK48953.1"/>
    <property type="molecule type" value="Genomic_DNA"/>
</dbReference>
<feature type="domain" description="OmpR/PhoB-type" evidence="9">
    <location>
        <begin position="75"/>
        <end position="179"/>
    </location>
</feature>
<dbReference type="CDD" id="cd00093">
    <property type="entry name" value="HTH_XRE"/>
    <property type="match status" value="1"/>
</dbReference>
<dbReference type="PROSITE" id="PS50293">
    <property type="entry name" value="TPR_REGION"/>
    <property type="match status" value="2"/>
</dbReference>